<sequence>MRADTCIGGWAPEDYPDPIRLPDLCGRVNWTASFVCDPDGILTSSEADLLDVELITTVRDTPCPCDSCPGKNDGYNIAVALMKRMATTGSGASSPQVRAQGFAMYLRGIAWDYGRCDEGVVILVSTEDRQVRWTRDPVAMIYTATGATAREKLTDEIVDNIYVETREYFTAGRWAEGLKEMVTRYKKVLTGGSSSVTAVVIGCMFSVVGLCAVCVTCFICRTGCKCRGGGQSSFHDHYNRTSSWGGGGGWGDSGGSSGGDGGGGGGF</sequence>
<dbReference type="KEGG" id="bbel:109464869"/>
<dbReference type="PANTHER" id="PTHR33748">
    <property type="entry name" value="PROTEIN CBG04600"/>
    <property type="match status" value="1"/>
</dbReference>
<name>A0A6P4XZF5_BRABE</name>
<accession>A0A6P4XZF5</accession>
<keyword evidence="1" id="KW-0472">Membrane</keyword>
<reference evidence="3" key="1">
    <citation type="submission" date="2025-08" db="UniProtKB">
        <authorList>
            <consortium name="RefSeq"/>
        </authorList>
    </citation>
    <scope>IDENTIFICATION</scope>
    <source>
        <tissue evidence="3">Gonad</tissue>
    </source>
</reference>
<dbReference type="GO" id="GO:0005892">
    <property type="term" value="C:acetylcholine-gated channel complex"/>
    <property type="evidence" value="ECO:0007669"/>
    <property type="project" value="InterPro"/>
</dbReference>
<dbReference type="RefSeq" id="XP_019617518.1">
    <property type="nucleotide sequence ID" value="XM_019761959.1"/>
</dbReference>
<protein>
    <submittedName>
        <fullName evidence="3">Uncharacterized protein LOC109464869</fullName>
    </submittedName>
</protein>
<dbReference type="GeneID" id="109464869"/>
<dbReference type="OrthoDB" id="8062037at2759"/>
<dbReference type="Proteomes" id="UP000515135">
    <property type="component" value="Unplaced"/>
</dbReference>
<dbReference type="AlphaFoldDB" id="A0A6P4XZF5"/>
<evidence type="ECO:0000313" key="2">
    <source>
        <dbReference type="Proteomes" id="UP000515135"/>
    </source>
</evidence>
<keyword evidence="1" id="KW-0812">Transmembrane</keyword>
<dbReference type="InterPro" id="IPR033438">
    <property type="entry name" value="MOLO1"/>
</dbReference>
<evidence type="ECO:0000256" key="1">
    <source>
        <dbReference type="SAM" id="Phobius"/>
    </source>
</evidence>
<proteinExistence type="predicted"/>
<dbReference type="Pfam" id="PF17175">
    <property type="entry name" value="MOLO1"/>
    <property type="match status" value="1"/>
</dbReference>
<dbReference type="PANTHER" id="PTHR33748:SF5">
    <property type="entry name" value="GROUND-LIKE DOMAIN-CONTAINING PROTEIN"/>
    <property type="match status" value="1"/>
</dbReference>
<keyword evidence="1" id="KW-1133">Transmembrane helix</keyword>
<dbReference type="Gene3D" id="3.10.310.50">
    <property type="match status" value="1"/>
</dbReference>
<gene>
    <name evidence="3" type="primary">LOC109464869</name>
</gene>
<organism evidence="2 3">
    <name type="scientific">Branchiostoma belcheri</name>
    <name type="common">Amphioxus</name>
    <dbReference type="NCBI Taxonomy" id="7741"/>
    <lineage>
        <taxon>Eukaryota</taxon>
        <taxon>Metazoa</taxon>
        <taxon>Chordata</taxon>
        <taxon>Cephalochordata</taxon>
        <taxon>Leptocardii</taxon>
        <taxon>Amphioxiformes</taxon>
        <taxon>Branchiostomatidae</taxon>
        <taxon>Branchiostoma</taxon>
    </lineage>
</organism>
<evidence type="ECO:0000313" key="3">
    <source>
        <dbReference type="RefSeq" id="XP_019617518.1"/>
    </source>
</evidence>
<keyword evidence="2" id="KW-1185">Reference proteome</keyword>
<feature type="transmembrane region" description="Helical" evidence="1">
    <location>
        <begin position="196"/>
        <end position="220"/>
    </location>
</feature>